<dbReference type="Gene3D" id="3.40.50.1820">
    <property type="entry name" value="alpha/beta hydrolase"/>
    <property type="match status" value="1"/>
</dbReference>
<dbReference type="EMBL" id="WGGD01000005">
    <property type="protein sequence ID" value="MUN28265.1"/>
    <property type="molecule type" value="Genomic_DNA"/>
</dbReference>
<keyword evidence="3" id="KW-1185">Reference proteome</keyword>
<dbReference type="GO" id="GO:0006508">
    <property type="term" value="P:proteolysis"/>
    <property type="evidence" value="ECO:0007669"/>
    <property type="project" value="InterPro"/>
</dbReference>
<organism evidence="2 3">
    <name type="scientific">Sulfuracidifex metallicus DSM 6482 = JCM 9184</name>
    <dbReference type="NCBI Taxonomy" id="523847"/>
    <lineage>
        <taxon>Archaea</taxon>
        <taxon>Thermoproteota</taxon>
        <taxon>Thermoprotei</taxon>
        <taxon>Sulfolobales</taxon>
        <taxon>Sulfolobaceae</taxon>
        <taxon>Sulfuracidifex</taxon>
    </lineage>
</organism>
<proteinExistence type="predicted"/>
<dbReference type="InterPro" id="IPR001375">
    <property type="entry name" value="Peptidase_S9_cat"/>
</dbReference>
<evidence type="ECO:0000259" key="1">
    <source>
        <dbReference type="Pfam" id="PF00326"/>
    </source>
</evidence>
<evidence type="ECO:0000313" key="2">
    <source>
        <dbReference type="EMBL" id="MUN28265.1"/>
    </source>
</evidence>
<evidence type="ECO:0000313" key="3">
    <source>
        <dbReference type="Proteomes" id="UP000470772"/>
    </source>
</evidence>
<dbReference type="Proteomes" id="UP000470772">
    <property type="component" value="Unassembled WGS sequence"/>
</dbReference>
<dbReference type="AlphaFoldDB" id="A0A6A9QLY0"/>
<sequence length="190" mass="21373">MKCLVLHGKNSSPEKIRWLTEPISKFAEVNAPYVEQEVEEIVLRFKDDRYECVAGHSRGGTAALILGSLMKAEYVIAVSSPTDRNMQLEYLSMFEEGTVQSRLYKDLSVLKNLDKTSPINYANQLVNSKVLLIYGEKDEIVPLDHGRKMCDMLKGNSCNFVIIPGMKHSPAGHQIGELSKVIEDFLVLRV</sequence>
<feature type="domain" description="Peptidase S9 prolyl oligopeptidase catalytic" evidence="1">
    <location>
        <begin position="52"/>
        <end position="175"/>
    </location>
</feature>
<dbReference type="RefSeq" id="WP_054838079.1">
    <property type="nucleotide sequence ID" value="NZ_BBBY01000005.1"/>
</dbReference>
<gene>
    <name evidence="2" type="ORF">GC250_02000</name>
</gene>
<name>A0A6A9QLY0_SULME</name>
<dbReference type="GO" id="GO:0008236">
    <property type="term" value="F:serine-type peptidase activity"/>
    <property type="evidence" value="ECO:0007669"/>
    <property type="project" value="InterPro"/>
</dbReference>
<dbReference type="OrthoDB" id="111592at2157"/>
<protein>
    <submittedName>
        <fullName evidence="2">Prolyl oligopeptidase family serine peptidase</fullName>
    </submittedName>
</protein>
<accession>A0A6A9QLY0</accession>
<comment type="caution">
    <text evidence="2">The sequence shown here is derived from an EMBL/GenBank/DDBJ whole genome shotgun (WGS) entry which is preliminary data.</text>
</comment>
<reference evidence="2 3" key="1">
    <citation type="submission" date="2019-10" db="EMBL/GenBank/DDBJ databases">
        <title>Sequencing and Assembly of Multiple Reported Metal-Biooxidizing Members of the Extremely Thermoacidophilic Archaeal Family Sulfolobaceae.</title>
        <authorList>
            <person name="Counts J.A."/>
            <person name="Kelly R.M."/>
        </authorList>
    </citation>
    <scope>NUCLEOTIDE SEQUENCE [LARGE SCALE GENOMIC DNA]</scope>
    <source>
        <strain evidence="2 3">DSM 6482</strain>
    </source>
</reference>
<dbReference type="InterPro" id="IPR029058">
    <property type="entry name" value="AB_hydrolase_fold"/>
</dbReference>
<dbReference type="Pfam" id="PF00326">
    <property type="entry name" value="Peptidase_S9"/>
    <property type="match status" value="1"/>
</dbReference>
<dbReference type="SUPFAM" id="SSF53474">
    <property type="entry name" value="alpha/beta-Hydrolases"/>
    <property type="match status" value="1"/>
</dbReference>